<comment type="caution">
    <text evidence="1">The sequence shown here is derived from an EMBL/GenBank/DDBJ whole genome shotgun (WGS) entry which is preliminary data.</text>
</comment>
<accession>X1PJY7</accession>
<name>X1PJY7_9ZZZZ</name>
<dbReference type="AlphaFoldDB" id="X1PJY7"/>
<proteinExistence type="predicted"/>
<protein>
    <recommendedName>
        <fullName evidence="2">Macroglobulin domain-containing protein</fullName>
    </recommendedName>
</protein>
<sequence length="112" mass="11842">MSIPTCAVSVKLYDQNALAVAGATITAQLDRYEVHEGFVVPQMVEATTDAFGECTLDLWPNALGSQASSYKIKVQPTDAKGYSTVAVVPDAPTADLSLIAALPPVDSRPDFQ</sequence>
<feature type="non-terminal residue" evidence="1">
    <location>
        <position position="112"/>
    </location>
</feature>
<evidence type="ECO:0000313" key="1">
    <source>
        <dbReference type="EMBL" id="GAI56158.1"/>
    </source>
</evidence>
<dbReference type="EMBL" id="BARV01035329">
    <property type="protein sequence ID" value="GAI56158.1"/>
    <property type="molecule type" value="Genomic_DNA"/>
</dbReference>
<organism evidence="1">
    <name type="scientific">marine sediment metagenome</name>
    <dbReference type="NCBI Taxonomy" id="412755"/>
    <lineage>
        <taxon>unclassified sequences</taxon>
        <taxon>metagenomes</taxon>
        <taxon>ecological metagenomes</taxon>
    </lineage>
</organism>
<evidence type="ECO:0008006" key="2">
    <source>
        <dbReference type="Google" id="ProtNLM"/>
    </source>
</evidence>
<reference evidence="1" key="1">
    <citation type="journal article" date="2014" name="Front. Microbiol.">
        <title>High frequency of phylogenetically diverse reductive dehalogenase-homologous genes in deep subseafloor sedimentary metagenomes.</title>
        <authorList>
            <person name="Kawai M."/>
            <person name="Futagami T."/>
            <person name="Toyoda A."/>
            <person name="Takaki Y."/>
            <person name="Nishi S."/>
            <person name="Hori S."/>
            <person name="Arai W."/>
            <person name="Tsubouchi T."/>
            <person name="Morono Y."/>
            <person name="Uchiyama I."/>
            <person name="Ito T."/>
            <person name="Fujiyama A."/>
            <person name="Inagaki F."/>
            <person name="Takami H."/>
        </authorList>
    </citation>
    <scope>NUCLEOTIDE SEQUENCE</scope>
    <source>
        <strain evidence="1">Expedition CK06-06</strain>
    </source>
</reference>
<gene>
    <name evidence="1" type="ORF">S06H3_55148</name>
</gene>